<dbReference type="InterPro" id="IPR055214">
    <property type="entry name" value="PTP-NADK"/>
</dbReference>
<feature type="domain" description="Tyrosine specific protein phosphatases" evidence="2">
    <location>
        <begin position="111"/>
        <end position="146"/>
    </location>
</feature>
<sequence length="194" mass="22220">MRPSRRQMIGTLVVVSVAAVPAVYAALRPARLRNFGEVRAGVLYRSGQLTPAGFERVLDERGIRTVISLRPERDAEKADTWEEDVARARGVKYVRVTPREHDDAWLDRMAEQFLAVVDAPANHPVLVHCMAGRDRTGTMCAIYRMEFDRWTAERAAAEMQEFEFDPNKDPPAQAYNRYVLGYRPRWARTAEEKK</sequence>
<dbReference type="AlphaFoldDB" id="A0A6M5YI94"/>
<accession>A0A6M5YI94</accession>
<evidence type="ECO:0000313" key="4">
    <source>
        <dbReference type="Proteomes" id="UP000503447"/>
    </source>
</evidence>
<dbReference type="InterPro" id="IPR029021">
    <property type="entry name" value="Prot-tyrosine_phosphatase-like"/>
</dbReference>
<dbReference type="PANTHER" id="PTHR31126">
    <property type="entry name" value="TYROSINE-PROTEIN PHOSPHATASE"/>
    <property type="match status" value="1"/>
</dbReference>
<evidence type="ECO:0000259" key="2">
    <source>
        <dbReference type="PROSITE" id="PS50056"/>
    </source>
</evidence>
<dbReference type="Gene3D" id="3.90.190.10">
    <property type="entry name" value="Protein tyrosine phosphatase superfamily"/>
    <property type="match status" value="1"/>
</dbReference>
<evidence type="ECO:0000313" key="3">
    <source>
        <dbReference type="EMBL" id="QJW92986.1"/>
    </source>
</evidence>
<comment type="similarity">
    <text evidence="1">Belongs to the protein-tyrosine phosphatase family.</text>
</comment>
<name>A0A6M5YI94_9BACT</name>
<protein>
    <submittedName>
        <fullName evidence="3">Protein tyrosine/serine phosphatase</fullName>
    </submittedName>
</protein>
<dbReference type="PROSITE" id="PS00383">
    <property type="entry name" value="TYR_PHOSPHATASE_1"/>
    <property type="match status" value="1"/>
</dbReference>
<dbReference type="SUPFAM" id="SSF52799">
    <property type="entry name" value="(Phosphotyrosine protein) phosphatases II"/>
    <property type="match status" value="1"/>
</dbReference>
<gene>
    <name evidence="3" type="ORF">FTUN_0486</name>
</gene>
<dbReference type="GO" id="GO:0016791">
    <property type="term" value="F:phosphatase activity"/>
    <property type="evidence" value="ECO:0007669"/>
    <property type="project" value="TreeGrafter"/>
</dbReference>
<dbReference type="Proteomes" id="UP000503447">
    <property type="component" value="Chromosome"/>
</dbReference>
<dbReference type="PANTHER" id="PTHR31126:SF1">
    <property type="entry name" value="TYROSINE SPECIFIC PROTEIN PHOSPHATASES DOMAIN-CONTAINING PROTEIN"/>
    <property type="match status" value="1"/>
</dbReference>
<keyword evidence="4" id="KW-1185">Reference proteome</keyword>
<proteinExistence type="inferred from homology"/>
<reference evidence="4" key="1">
    <citation type="submission" date="2020-05" db="EMBL/GenBank/DDBJ databases">
        <title>Frigoriglobus tundricola gen. nov., sp. nov., a psychrotolerant cellulolytic planctomycete of the family Gemmataceae with two divergent copies of 16S rRNA gene.</title>
        <authorList>
            <person name="Kulichevskaya I.S."/>
            <person name="Ivanova A.A."/>
            <person name="Naumoff D.G."/>
            <person name="Beletsky A.V."/>
            <person name="Rijpstra W.I.C."/>
            <person name="Sinninghe Damste J.S."/>
            <person name="Mardanov A.V."/>
            <person name="Ravin N.V."/>
            <person name="Dedysh S.N."/>
        </authorList>
    </citation>
    <scope>NUCLEOTIDE SEQUENCE [LARGE SCALE GENOMIC DNA]</scope>
    <source>
        <strain evidence="4">PL17</strain>
    </source>
</reference>
<dbReference type="InterPro" id="IPR000387">
    <property type="entry name" value="Tyr_Pase_dom"/>
</dbReference>
<dbReference type="EMBL" id="CP053452">
    <property type="protein sequence ID" value="QJW92986.1"/>
    <property type="molecule type" value="Genomic_DNA"/>
</dbReference>
<organism evidence="3 4">
    <name type="scientific">Frigoriglobus tundricola</name>
    <dbReference type="NCBI Taxonomy" id="2774151"/>
    <lineage>
        <taxon>Bacteria</taxon>
        <taxon>Pseudomonadati</taxon>
        <taxon>Planctomycetota</taxon>
        <taxon>Planctomycetia</taxon>
        <taxon>Gemmatales</taxon>
        <taxon>Gemmataceae</taxon>
        <taxon>Frigoriglobus</taxon>
    </lineage>
</organism>
<dbReference type="InterPro" id="IPR016130">
    <property type="entry name" value="Tyr_Pase_AS"/>
</dbReference>
<dbReference type="PROSITE" id="PS50056">
    <property type="entry name" value="TYR_PHOSPHATASE_2"/>
    <property type="match status" value="1"/>
</dbReference>
<dbReference type="KEGG" id="ftj:FTUN_0486"/>
<dbReference type="Pfam" id="PF22741">
    <property type="entry name" value="PTP-NADK"/>
    <property type="match status" value="1"/>
</dbReference>
<evidence type="ECO:0000256" key="1">
    <source>
        <dbReference type="ARBA" id="ARBA00009580"/>
    </source>
</evidence>